<dbReference type="RefSeq" id="WP_163480086.1">
    <property type="nucleotide sequence ID" value="NZ_JAAGWF010000004.1"/>
</dbReference>
<reference evidence="2 3" key="1">
    <citation type="submission" date="2020-02" db="EMBL/GenBank/DDBJ databases">
        <title>Geodermatophilus sabuli CPCC 205279 I12A-02694.</title>
        <authorList>
            <person name="Jiang Z."/>
        </authorList>
    </citation>
    <scope>NUCLEOTIDE SEQUENCE [LARGE SCALE GENOMIC DNA]</scope>
    <source>
        <strain evidence="2 3">I12A-02694</strain>
    </source>
</reference>
<gene>
    <name evidence="2" type="ORF">GCU56_03275</name>
</gene>
<evidence type="ECO:0000259" key="1">
    <source>
        <dbReference type="PROSITE" id="PS50987"/>
    </source>
</evidence>
<dbReference type="InterPro" id="IPR036390">
    <property type="entry name" value="WH_DNA-bd_sf"/>
</dbReference>
<dbReference type="PRINTS" id="PR00778">
    <property type="entry name" value="HTHARSR"/>
</dbReference>
<dbReference type="PANTHER" id="PTHR38600:SF2">
    <property type="entry name" value="SLL0088 PROTEIN"/>
    <property type="match status" value="1"/>
</dbReference>
<proteinExistence type="predicted"/>
<dbReference type="NCBIfam" id="NF033788">
    <property type="entry name" value="HTH_metalloreg"/>
    <property type="match status" value="1"/>
</dbReference>
<protein>
    <submittedName>
        <fullName evidence="2">Winged helix-turn-helix transcriptional regulator</fullName>
    </submittedName>
</protein>
<dbReference type="PROSITE" id="PS50987">
    <property type="entry name" value="HTH_ARSR_2"/>
    <property type="match status" value="1"/>
</dbReference>
<dbReference type="Pfam" id="PF12840">
    <property type="entry name" value="HTH_20"/>
    <property type="match status" value="1"/>
</dbReference>
<comment type="caution">
    <text evidence="2">The sequence shown here is derived from an EMBL/GenBank/DDBJ whole genome shotgun (WGS) entry which is preliminary data.</text>
</comment>
<evidence type="ECO:0000313" key="3">
    <source>
        <dbReference type="Proteomes" id="UP000470246"/>
    </source>
</evidence>
<dbReference type="AlphaFoldDB" id="A0A7K3VW65"/>
<dbReference type="SMART" id="SM00418">
    <property type="entry name" value="HTH_ARSR"/>
    <property type="match status" value="1"/>
</dbReference>
<name>A0A7K3VW65_9ACTN</name>
<dbReference type="InterPro" id="IPR036388">
    <property type="entry name" value="WH-like_DNA-bd_sf"/>
</dbReference>
<keyword evidence="3" id="KW-1185">Reference proteome</keyword>
<organism evidence="2 3">
    <name type="scientific">Geodermatophilus sabuli</name>
    <dbReference type="NCBI Taxonomy" id="1564158"/>
    <lineage>
        <taxon>Bacteria</taxon>
        <taxon>Bacillati</taxon>
        <taxon>Actinomycetota</taxon>
        <taxon>Actinomycetes</taxon>
        <taxon>Geodermatophilales</taxon>
        <taxon>Geodermatophilaceae</taxon>
        <taxon>Geodermatophilus</taxon>
    </lineage>
</organism>
<evidence type="ECO:0000313" key="2">
    <source>
        <dbReference type="EMBL" id="NEK56891.1"/>
    </source>
</evidence>
<dbReference type="EMBL" id="JAAGWF010000004">
    <property type="protein sequence ID" value="NEK56891.1"/>
    <property type="molecule type" value="Genomic_DNA"/>
</dbReference>
<dbReference type="SUPFAM" id="SSF46785">
    <property type="entry name" value="Winged helix' DNA-binding domain"/>
    <property type="match status" value="1"/>
</dbReference>
<accession>A0A7K3VW65</accession>
<dbReference type="InterPro" id="IPR001845">
    <property type="entry name" value="HTH_ArsR_DNA-bd_dom"/>
</dbReference>
<dbReference type="CDD" id="cd00090">
    <property type="entry name" value="HTH_ARSR"/>
    <property type="match status" value="1"/>
</dbReference>
<dbReference type="Gene3D" id="1.10.10.10">
    <property type="entry name" value="Winged helix-like DNA-binding domain superfamily/Winged helix DNA-binding domain"/>
    <property type="match status" value="1"/>
</dbReference>
<dbReference type="PANTHER" id="PTHR38600">
    <property type="entry name" value="TRANSCRIPTIONAL REGULATORY PROTEIN"/>
    <property type="match status" value="1"/>
</dbReference>
<dbReference type="Proteomes" id="UP000470246">
    <property type="component" value="Unassembled WGS sequence"/>
</dbReference>
<dbReference type="InterPro" id="IPR011991">
    <property type="entry name" value="ArsR-like_HTH"/>
</dbReference>
<sequence>MTSALEQRLDATFAALADPTRRAILARLATGDATVNELAEPFALSLPGISKHLKVLERSGLITRRREAQFRPCHLEREALDAAVDWIETNRRLWSERFDKLDEHLRTVHTPSNGDHRD</sequence>
<dbReference type="GO" id="GO:0003700">
    <property type="term" value="F:DNA-binding transcription factor activity"/>
    <property type="evidence" value="ECO:0007669"/>
    <property type="project" value="InterPro"/>
</dbReference>
<feature type="domain" description="HTH arsR-type" evidence="1">
    <location>
        <begin position="1"/>
        <end position="95"/>
    </location>
</feature>